<comment type="subcellular location">
    <subcellularLocation>
        <location evidence="1">Cell outer membrane</location>
    </subcellularLocation>
</comment>
<dbReference type="PRINTS" id="PR01021">
    <property type="entry name" value="OMPADOMAIN"/>
</dbReference>
<keyword evidence="5" id="KW-0732">Signal</keyword>
<dbReference type="InterPro" id="IPR002035">
    <property type="entry name" value="VWF_A"/>
</dbReference>
<protein>
    <submittedName>
        <fullName evidence="8">Outer membrane protein OmpA-like peptidoglycan-associated protein/Mg-chelatase subunit ChlD</fullName>
    </submittedName>
</protein>
<organism evidence="8 9">
    <name type="scientific">Thermonema lapsum</name>
    <dbReference type="NCBI Taxonomy" id="28195"/>
    <lineage>
        <taxon>Bacteria</taxon>
        <taxon>Pseudomonadati</taxon>
        <taxon>Bacteroidota</taxon>
        <taxon>Cytophagia</taxon>
        <taxon>Cytophagales</taxon>
        <taxon>Thermonemataceae</taxon>
        <taxon>Thermonema</taxon>
    </lineage>
</organism>
<evidence type="ECO:0000313" key="8">
    <source>
        <dbReference type="EMBL" id="NIK72585.1"/>
    </source>
</evidence>
<accession>A0A846MMB0</accession>
<dbReference type="Proteomes" id="UP000537126">
    <property type="component" value="Unassembled WGS sequence"/>
</dbReference>
<evidence type="ECO:0000313" key="9">
    <source>
        <dbReference type="Proteomes" id="UP000537126"/>
    </source>
</evidence>
<evidence type="ECO:0000256" key="5">
    <source>
        <dbReference type="SAM" id="SignalP"/>
    </source>
</evidence>
<dbReference type="SUPFAM" id="SSF103088">
    <property type="entry name" value="OmpA-like"/>
    <property type="match status" value="1"/>
</dbReference>
<dbReference type="Gene3D" id="3.30.1330.60">
    <property type="entry name" value="OmpA-like domain"/>
    <property type="match status" value="1"/>
</dbReference>
<dbReference type="PANTHER" id="PTHR30329">
    <property type="entry name" value="STATOR ELEMENT OF FLAGELLAR MOTOR COMPLEX"/>
    <property type="match status" value="1"/>
</dbReference>
<dbReference type="GO" id="GO:0009279">
    <property type="term" value="C:cell outer membrane"/>
    <property type="evidence" value="ECO:0007669"/>
    <property type="project" value="UniProtKB-SubCell"/>
</dbReference>
<dbReference type="InterPro" id="IPR006690">
    <property type="entry name" value="OMPA-like_CS"/>
</dbReference>
<dbReference type="PROSITE" id="PS01068">
    <property type="entry name" value="OMPA_1"/>
    <property type="match status" value="1"/>
</dbReference>
<dbReference type="RefSeq" id="WP_166917907.1">
    <property type="nucleotide sequence ID" value="NZ_JAASRN010000001.1"/>
</dbReference>
<comment type="caution">
    <text evidence="8">The sequence shown here is derived from an EMBL/GenBank/DDBJ whole genome shotgun (WGS) entry which is preliminary data.</text>
</comment>
<dbReference type="InterPro" id="IPR036465">
    <property type="entry name" value="vWFA_dom_sf"/>
</dbReference>
<dbReference type="InterPro" id="IPR006664">
    <property type="entry name" value="OMP_bac"/>
</dbReference>
<feature type="chain" id="PRO_5032722241" evidence="5">
    <location>
        <begin position="23"/>
        <end position="856"/>
    </location>
</feature>
<dbReference type="InterPro" id="IPR050330">
    <property type="entry name" value="Bact_OuterMem_StrucFunc"/>
</dbReference>
<feature type="signal peptide" evidence="5">
    <location>
        <begin position="1"/>
        <end position="22"/>
    </location>
</feature>
<proteinExistence type="predicted"/>
<dbReference type="PROSITE" id="PS50234">
    <property type="entry name" value="VWFA"/>
    <property type="match status" value="1"/>
</dbReference>
<dbReference type="CDD" id="cd00198">
    <property type="entry name" value="vWFA"/>
    <property type="match status" value="1"/>
</dbReference>
<evidence type="ECO:0000259" key="7">
    <source>
        <dbReference type="PROSITE" id="PS51123"/>
    </source>
</evidence>
<feature type="domain" description="VWFA" evidence="6">
    <location>
        <begin position="488"/>
        <end position="666"/>
    </location>
</feature>
<keyword evidence="3" id="KW-0998">Cell outer membrane</keyword>
<dbReference type="PANTHER" id="PTHR30329:SF21">
    <property type="entry name" value="LIPOPROTEIN YIAD-RELATED"/>
    <property type="match status" value="1"/>
</dbReference>
<evidence type="ECO:0000256" key="1">
    <source>
        <dbReference type="ARBA" id="ARBA00004442"/>
    </source>
</evidence>
<evidence type="ECO:0000256" key="4">
    <source>
        <dbReference type="PROSITE-ProRule" id="PRU00473"/>
    </source>
</evidence>
<evidence type="ECO:0000259" key="6">
    <source>
        <dbReference type="PROSITE" id="PS50234"/>
    </source>
</evidence>
<name>A0A846MMB0_9BACT</name>
<dbReference type="Pfam" id="PF13519">
    <property type="entry name" value="VWA_2"/>
    <property type="match status" value="1"/>
</dbReference>
<feature type="domain" description="OmpA-like" evidence="7">
    <location>
        <begin position="740"/>
        <end position="856"/>
    </location>
</feature>
<sequence length="856" mass="99057">MKNLHFLLLFSLVFITCGKASAQSYGVSIEAPQALVRPSEELISWRTRGEKLKKVKLWLEDAKRQKIEDLPLEGTKKLYFDGKNGYYIVLNAGKDALKRYPIQPRLIDTTSQALQLEKQLLLEDEEVQYQWYQPYFRRCRLYMGDEVVIANELPNSYRNKLKLPVGAHELRLECWNDEYPHHKLISTVSVRVLRKPSFTIEPVYLRSPLDLLNRPYVARWDVDSSLQVNLYRVNERINYGYLRAGMPHRDTTLIAATLPAAGSLPVDTPTKRQVIYYMLETRIPSLQYAHYLYAKGEVIQTYKDTTKEWKLMVWVNGQPAQKPKKVEAFSGDVVRIQWEAKGYARAALFDPGWNPIEPKLPTQGNYTFLPTESGIYHFVFYDEEKNANAVDFLRVSKPFASGGIVKIEELPKQHRLHFQIIETDKSRYPEQISFKVAVTDSVGRFVSGLDIVSSKYFKKVIEEWQGKKVEYDILSVKEVEEELARPKIFVTVADYSGSMSGQPIVTQEQAIRAFMQSKLDADYVGFIQFDDRLRRTTTLTQSKDTVLQTYRFVGLKEFGGATALYAAIDEAVKMLEESPLAKKAEKYIVLLTDGYENSSFAYWRTHAFDLKQLAIHAEKVGVKLLIFPIGEGANFFALSHLAELLDGTFFPVMNNYSQLKEAYQNVPRLLRRYYLVSFKPQRKDDWREFQFEVWNQVNTQKLRRSVATIPLDKLARLDDFRAQEQEYVPSQSKTAHLFPGKQVIVPPQAIVHFDYKSSRLLPQALPALDSYVEYLKKDPLVAVELYGYTDLKGNDQEQIKLSEQRAKAVYDYLVQKGIHPDRIRYKGFGKAHPVWEEEVEPWQAAENRRVEIVLLR</sequence>
<reference evidence="8 9" key="1">
    <citation type="submission" date="2020-03" db="EMBL/GenBank/DDBJ databases">
        <title>Genomic Encyclopedia of Type Strains, Phase IV (KMG-IV): sequencing the most valuable type-strain genomes for metagenomic binning, comparative biology and taxonomic classification.</title>
        <authorList>
            <person name="Goeker M."/>
        </authorList>
    </citation>
    <scope>NUCLEOTIDE SEQUENCE [LARGE SCALE GENOMIC DNA]</scope>
    <source>
        <strain evidence="8 9">DSM 5718</strain>
    </source>
</reference>
<dbReference type="InterPro" id="IPR036737">
    <property type="entry name" value="OmpA-like_sf"/>
</dbReference>
<dbReference type="InterPro" id="IPR006665">
    <property type="entry name" value="OmpA-like"/>
</dbReference>
<dbReference type="Pfam" id="PF00691">
    <property type="entry name" value="OmpA"/>
    <property type="match status" value="1"/>
</dbReference>
<dbReference type="SMART" id="SM00327">
    <property type="entry name" value="VWA"/>
    <property type="match status" value="1"/>
</dbReference>
<evidence type="ECO:0000256" key="2">
    <source>
        <dbReference type="ARBA" id="ARBA00023136"/>
    </source>
</evidence>
<keyword evidence="2 4" id="KW-0472">Membrane</keyword>
<dbReference type="CDD" id="cd07185">
    <property type="entry name" value="OmpA_C-like"/>
    <property type="match status" value="1"/>
</dbReference>
<keyword evidence="9" id="KW-1185">Reference proteome</keyword>
<gene>
    <name evidence="8" type="ORF">FHS56_000071</name>
</gene>
<dbReference type="EMBL" id="JAASRN010000001">
    <property type="protein sequence ID" value="NIK72585.1"/>
    <property type="molecule type" value="Genomic_DNA"/>
</dbReference>
<dbReference type="AlphaFoldDB" id="A0A846MMB0"/>
<dbReference type="PROSITE" id="PS51123">
    <property type="entry name" value="OMPA_2"/>
    <property type="match status" value="1"/>
</dbReference>
<evidence type="ECO:0000256" key="3">
    <source>
        <dbReference type="ARBA" id="ARBA00023237"/>
    </source>
</evidence>
<dbReference type="Gene3D" id="3.40.50.410">
    <property type="entry name" value="von Willebrand factor, type A domain"/>
    <property type="match status" value="1"/>
</dbReference>
<dbReference type="SUPFAM" id="SSF53300">
    <property type="entry name" value="vWA-like"/>
    <property type="match status" value="1"/>
</dbReference>